<dbReference type="InterPro" id="IPR011330">
    <property type="entry name" value="Glyco_hydro/deAcase_b/a-brl"/>
</dbReference>
<evidence type="ECO:0000313" key="5">
    <source>
        <dbReference type="Proteomes" id="UP000229342"/>
    </source>
</evidence>
<organism evidence="4 5">
    <name type="scientific">Candidatus Taylorbacteria bacterium CG11_big_fil_rev_8_21_14_0_20_46_11</name>
    <dbReference type="NCBI Taxonomy" id="1975025"/>
    <lineage>
        <taxon>Bacteria</taxon>
        <taxon>Candidatus Tayloriibacteriota</taxon>
    </lineage>
</organism>
<gene>
    <name evidence="4" type="ORF">COV91_00795</name>
</gene>
<keyword evidence="2" id="KW-0119">Carbohydrate metabolism</keyword>
<evidence type="ECO:0000256" key="1">
    <source>
        <dbReference type="ARBA" id="ARBA00006821"/>
    </source>
</evidence>
<evidence type="ECO:0000313" key="4">
    <source>
        <dbReference type="EMBL" id="PIQ69011.1"/>
    </source>
</evidence>
<dbReference type="SUPFAM" id="SSF88713">
    <property type="entry name" value="Glycoside hydrolase/deacetylase"/>
    <property type="match status" value="1"/>
</dbReference>
<dbReference type="InterPro" id="IPR052046">
    <property type="entry name" value="GH57_Enzymes"/>
</dbReference>
<feature type="domain" description="Glycoside hydrolase family 57 N-terminal" evidence="3">
    <location>
        <begin position="70"/>
        <end position="309"/>
    </location>
</feature>
<dbReference type="PANTHER" id="PTHR36306">
    <property type="entry name" value="ALPHA-AMYLASE-RELATED-RELATED"/>
    <property type="match status" value="1"/>
</dbReference>
<dbReference type="InterPro" id="IPR004300">
    <property type="entry name" value="Glyco_hydro_57_N"/>
</dbReference>
<dbReference type="AlphaFoldDB" id="A0A2H0KCN6"/>
<dbReference type="PANTHER" id="PTHR36306:SF1">
    <property type="entry name" value="ALPHA-AMYLASE-RELATED"/>
    <property type="match status" value="1"/>
</dbReference>
<comment type="similarity">
    <text evidence="1">Belongs to the glycosyl hydrolase 57 family.</text>
</comment>
<evidence type="ECO:0000256" key="2">
    <source>
        <dbReference type="ARBA" id="ARBA00023277"/>
    </source>
</evidence>
<accession>A0A2H0KCN6</accession>
<dbReference type="Pfam" id="PF03065">
    <property type="entry name" value="Glyco_hydro_57"/>
    <property type="match status" value="1"/>
</dbReference>
<dbReference type="CDD" id="cd10794">
    <property type="entry name" value="GH57N_PfGalA_like"/>
    <property type="match status" value="1"/>
</dbReference>
<reference evidence="4 5" key="1">
    <citation type="submission" date="2017-09" db="EMBL/GenBank/DDBJ databases">
        <title>Depth-based differentiation of microbial function through sediment-hosted aquifers and enrichment of novel symbionts in the deep terrestrial subsurface.</title>
        <authorList>
            <person name="Probst A.J."/>
            <person name="Ladd B."/>
            <person name="Jarett J.K."/>
            <person name="Geller-Mcgrath D.E."/>
            <person name="Sieber C.M."/>
            <person name="Emerson J.B."/>
            <person name="Anantharaman K."/>
            <person name="Thomas B.C."/>
            <person name="Malmstrom R."/>
            <person name="Stieglmeier M."/>
            <person name="Klingl A."/>
            <person name="Woyke T."/>
            <person name="Ryan C.M."/>
            <person name="Banfield J.F."/>
        </authorList>
    </citation>
    <scope>NUCLEOTIDE SEQUENCE [LARGE SCALE GENOMIC DNA]</scope>
    <source>
        <strain evidence="4">CG11_big_fil_rev_8_21_14_0_20_46_11</strain>
    </source>
</reference>
<dbReference type="GO" id="GO:0016787">
    <property type="term" value="F:hydrolase activity"/>
    <property type="evidence" value="ECO:0007669"/>
    <property type="project" value="UniProtKB-KW"/>
</dbReference>
<sequence>MVVQNQFQEALLILIQPILLIGGLSKMSRVNLYSVFHLNIAFSSITERDRGTVISHCYWPLLKLAEKFPGAIAIEASGYTLEVINELDKDWLKKFNELLQEKKCEFIGSGYAQIIGPLVPYEVNLKNLKIGNEVYLSLIGFEPKIVYVNEQSYSAGMIDNYLSAGCEAIIMEWNNAASSHPSWIREWQYQPQRVVNQYNQVIRILWNNSFAFQRFQRYVHGEIDLEDYSRYLKYHEGSGPRFFSLYGSDAEVFNFRPQRHSTETSLKTEENEWITIEKLLKSLTKDGSISLVLPSDVLKVSGSNKASQILKLETAEKPILVKKQEKYNISRWALTGKYDLEINTKCYRIFENIKNYSKQEGVLGINAKARLDLLWKELCFLWSSDFRTHIEEGRLKLFLKRLNKTVVMSERLVHSKKYLPLASSVKEKSDVLKQKGKHPVFQKIGKNIIVSTSTVLLSLNQNRGFAIDRLVFKNISDDSLIGTLPQGHYENILLGVDFYSGHTVIEIPGERKVTDLEKVNDFEQRSDDTDFVSIRAVIKTRSGIITKVIKVFKNINRIDIAYSFDLKNAFPATIRSGIMTINPKAFDLKSLYYGCQNGGKDEECFPLKDAHSINHQALSLSVSSSGALGNTDGCFRIGDKSKTLQFKTDMAQTAVLPMLHFKSGSMIDPFFLRILYSLQEFDETSLLRLDKKRKLNFSLTIIGSNTKDD</sequence>
<proteinExistence type="inferred from homology"/>
<keyword evidence="4" id="KW-0378">Hydrolase</keyword>
<evidence type="ECO:0000259" key="3">
    <source>
        <dbReference type="Pfam" id="PF03065"/>
    </source>
</evidence>
<name>A0A2H0KCN6_9BACT</name>
<dbReference type="EMBL" id="PCVG01000014">
    <property type="protein sequence ID" value="PIQ69011.1"/>
    <property type="molecule type" value="Genomic_DNA"/>
</dbReference>
<comment type="caution">
    <text evidence="4">The sequence shown here is derived from an EMBL/GenBank/DDBJ whole genome shotgun (WGS) entry which is preliminary data.</text>
</comment>
<dbReference type="GO" id="GO:0005975">
    <property type="term" value="P:carbohydrate metabolic process"/>
    <property type="evidence" value="ECO:0007669"/>
    <property type="project" value="InterPro"/>
</dbReference>
<protein>
    <submittedName>
        <fullName evidence="4">Glycoside hydrolase family 57</fullName>
    </submittedName>
</protein>
<dbReference type="Gene3D" id="3.20.110.20">
    <property type="match status" value="1"/>
</dbReference>
<dbReference type="Proteomes" id="UP000229342">
    <property type="component" value="Unassembled WGS sequence"/>
</dbReference>